<dbReference type="InterPro" id="IPR039497">
    <property type="entry name" value="CC144C-like_CC_dom"/>
</dbReference>
<dbReference type="InterPro" id="IPR021885">
    <property type="entry name" value="DUF3496"/>
</dbReference>
<evidence type="ECO:0000313" key="7">
    <source>
        <dbReference type="Proteomes" id="UP001221898"/>
    </source>
</evidence>
<feature type="coiled-coil region" evidence="2">
    <location>
        <begin position="1150"/>
        <end position="1177"/>
    </location>
</feature>
<protein>
    <submittedName>
        <fullName evidence="6">Uncharacterized protein</fullName>
    </submittedName>
</protein>
<sequence>MVVFLDLEMEKEQLQKETSQRQQLMAQRGSEKGNGITPKEHILKTRDTLPQRDLSKSPKSGSMALEQEGDGVNTGERITQRPTGRPQRAGHANGDPLSVFDDSTVSEVSDDDGRSATMGNPRSKGPIERDMADEFDELTQSSDTPTEDIDSPTSGYRNASLLIQQLDSSSIDTVSMVKLQNMFHEYERTIQRERGRYGLLADKVSQLEEERAELRRALEETREGRSILERRQVELETDLNNLKFALKQEQEKHRNAAMLYDKSREQLRKKEEQQRAEAEERQRVELSMRNLELEMRALVNNMKQLEEDRSEAQRMLSQERSARTLQEGILSSHLRKQKEIEEENRRNLSKSNEAMSQLSDASDRERELMQQSRSLQEEVTSLQMELERARAHSRQEEGRLSEESEALRERLEDARRDLKLSEEALAQTVFQYNNQLTTLKTDSSVAVAKLEHERQAREKLEAEMDSARARLASALQEVERSQAARAEAERTVQRERDEWQRMQDKRNSEATGQRESIHGLSQRLGKAEAKANSLENECHRSALALTEKTLLLETVEREREQALARLKEQDTALLTEKEQCSKAAARQEVLQERLGQAQSENMLLRQQLEEAHSKGVVKERAVTDAQERFGDMLTKLRADSEDRVQMVEERSKELVAKNTELREQAYKHEHEKTEREATLRQLQQELADSLKKLSMSEASLEVNTRYRSDLEEEKLRQQKDIDRLRGKLQENEEQYVQSERRVHSLKSALDDKEREIITSSQKLQEVLSASAGTEKTIKQLEEAVQGLEIENARLEAAAKQQTNRIEVLQKGAQEAAMTSDSSPGGMVRNRLEGLVTDLQGAKIDLEDHLSREVQKQSVLSHNAQGSHQLWEEELKSRSRLGLRLAELEKDKGELSTQMEIERKKAKKIAEQKKAVDLRLEQEMKRNTDLQKEMYRLRTLVKTAKKKLREQDTGGLVSPLSSLRGEMGHRQLETESAIGRMKSRVDELSLQLEKEGLKCSRLEAVNSEQKEQLSSLKTLSKSHEQLERSKRQLEEEVLGLRRQMETSMMDQSQADQYRRETEDRARQEIRHKLEEVNLFLQTQAASQEALEQIKAANEASLRGQLEQRIRDLESELGRIRSSQQDSLSQRDSTKTELERYRELYTEELRLRKSLAAKLERSNERLAEANTRLLSERHRSKSLIASSIVNGNLGGPSLDMGQLSSVGAYGATLGPFNRSLGLGGSFLSPVGEGHNSRVEAYLAKMQNELEKNISKELDHAAVELEGGSARLSPVGSAAGSQKTLNVDQDPVTRATQQYLEVLKKNYMI</sequence>
<feature type="region of interest" description="Disordered" evidence="3">
    <location>
        <begin position="309"/>
        <end position="408"/>
    </location>
</feature>
<keyword evidence="1 2" id="KW-0175">Coiled coil</keyword>
<reference evidence="6" key="1">
    <citation type="journal article" date="2023" name="Science">
        <title>Genome structures resolve the early diversification of teleost fishes.</title>
        <authorList>
            <person name="Parey E."/>
            <person name="Louis A."/>
            <person name="Montfort J."/>
            <person name="Bouchez O."/>
            <person name="Roques C."/>
            <person name="Iampietro C."/>
            <person name="Lluch J."/>
            <person name="Castinel A."/>
            <person name="Donnadieu C."/>
            <person name="Desvignes T."/>
            <person name="Floi Bucao C."/>
            <person name="Jouanno E."/>
            <person name="Wen M."/>
            <person name="Mejri S."/>
            <person name="Dirks R."/>
            <person name="Jansen H."/>
            <person name="Henkel C."/>
            <person name="Chen W.J."/>
            <person name="Zahm M."/>
            <person name="Cabau C."/>
            <person name="Klopp C."/>
            <person name="Thompson A.W."/>
            <person name="Robinson-Rechavi M."/>
            <person name="Braasch I."/>
            <person name="Lecointre G."/>
            <person name="Bobe J."/>
            <person name="Postlethwait J.H."/>
            <person name="Berthelot C."/>
            <person name="Roest Crollius H."/>
            <person name="Guiguen Y."/>
        </authorList>
    </citation>
    <scope>NUCLEOTIDE SEQUENCE</scope>
    <source>
        <strain evidence="6">NC1722</strain>
    </source>
</reference>
<evidence type="ECO:0000259" key="5">
    <source>
        <dbReference type="Pfam" id="PF14915"/>
    </source>
</evidence>
<feature type="domain" description="CCDC144C-like coiled-coil" evidence="5">
    <location>
        <begin position="244"/>
        <end position="727"/>
    </location>
</feature>
<proteinExistence type="predicted"/>
<gene>
    <name evidence="6" type="ORF">AAFF_G00029220</name>
</gene>
<dbReference type="Proteomes" id="UP001221898">
    <property type="component" value="Unassembled WGS sequence"/>
</dbReference>
<feature type="compositionally biased region" description="Basic and acidic residues" evidence="3">
    <location>
        <begin position="385"/>
        <end position="408"/>
    </location>
</feature>
<feature type="region of interest" description="Disordered" evidence="3">
    <location>
        <begin position="14"/>
        <end position="129"/>
    </location>
</feature>
<comment type="caution">
    <text evidence="6">The sequence shown here is derived from an EMBL/GenBank/DDBJ whole genome shotgun (WGS) entry which is preliminary data.</text>
</comment>
<feature type="compositionally biased region" description="Basic and acidic residues" evidence="3">
    <location>
        <begin position="480"/>
        <end position="508"/>
    </location>
</feature>
<dbReference type="InterPro" id="IPR050657">
    <property type="entry name" value="Ankyrin_repeat_domain"/>
</dbReference>
<feature type="compositionally biased region" description="Polar residues" evidence="3">
    <location>
        <begin position="349"/>
        <end position="360"/>
    </location>
</feature>
<feature type="coiled-coil region" evidence="2">
    <location>
        <begin position="884"/>
        <end position="932"/>
    </location>
</feature>
<feature type="region of interest" description="Disordered" evidence="3">
    <location>
        <begin position="1115"/>
        <end position="1134"/>
    </location>
</feature>
<dbReference type="Pfam" id="PF12001">
    <property type="entry name" value="DUF3496"/>
    <property type="match status" value="1"/>
</dbReference>
<accession>A0AAD7WGF6</accession>
<evidence type="ECO:0000256" key="3">
    <source>
        <dbReference type="SAM" id="MobiDB-lite"/>
    </source>
</evidence>
<dbReference type="PANTHER" id="PTHR24147">
    <property type="entry name" value="ANKYRIN REPEAT DOMAIN 36-RELATED"/>
    <property type="match status" value="1"/>
</dbReference>
<feature type="domain" description="DUF3496" evidence="4">
    <location>
        <begin position="1102"/>
        <end position="1187"/>
    </location>
</feature>
<feature type="compositionally biased region" description="Basic and acidic residues" evidence="3">
    <location>
        <begin position="38"/>
        <end position="56"/>
    </location>
</feature>
<evidence type="ECO:0000256" key="1">
    <source>
        <dbReference type="ARBA" id="ARBA00023054"/>
    </source>
</evidence>
<feature type="compositionally biased region" description="Basic and acidic residues" evidence="3">
    <location>
        <begin position="337"/>
        <end position="346"/>
    </location>
</feature>
<feature type="compositionally biased region" description="Polar residues" evidence="3">
    <location>
        <begin position="369"/>
        <end position="383"/>
    </location>
</feature>
<feature type="compositionally biased region" description="Basic and acidic residues" evidence="3">
    <location>
        <begin position="261"/>
        <end position="281"/>
    </location>
</feature>
<keyword evidence="7" id="KW-1185">Reference proteome</keyword>
<evidence type="ECO:0000259" key="4">
    <source>
        <dbReference type="Pfam" id="PF12001"/>
    </source>
</evidence>
<evidence type="ECO:0000256" key="2">
    <source>
        <dbReference type="SAM" id="Coils"/>
    </source>
</evidence>
<dbReference type="PANTHER" id="PTHR24147:SF53">
    <property type="entry name" value="ANKYRIN REPEAT DOMAIN 26"/>
    <property type="match status" value="1"/>
</dbReference>
<evidence type="ECO:0000313" key="6">
    <source>
        <dbReference type="EMBL" id="KAJ8395685.1"/>
    </source>
</evidence>
<dbReference type="EMBL" id="JAINUG010000114">
    <property type="protein sequence ID" value="KAJ8395685.1"/>
    <property type="molecule type" value="Genomic_DNA"/>
</dbReference>
<feature type="coiled-coil region" evidence="2">
    <location>
        <begin position="1015"/>
        <end position="1049"/>
    </location>
</feature>
<organism evidence="6 7">
    <name type="scientific">Aldrovandia affinis</name>
    <dbReference type="NCBI Taxonomy" id="143900"/>
    <lineage>
        <taxon>Eukaryota</taxon>
        <taxon>Metazoa</taxon>
        <taxon>Chordata</taxon>
        <taxon>Craniata</taxon>
        <taxon>Vertebrata</taxon>
        <taxon>Euteleostomi</taxon>
        <taxon>Actinopterygii</taxon>
        <taxon>Neopterygii</taxon>
        <taxon>Teleostei</taxon>
        <taxon>Notacanthiformes</taxon>
        <taxon>Halosauridae</taxon>
        <taxon>Aldrovandia</taxon>
    </lineage>
</organism>
<feature type="compositionally biased region" description="Low complexity" evidence="3">
    <location>
        <begin position="1119"/>
        <end position="1129"/>
    </location>
</feature>
<feature type="region of interest" description="Disordered" evidence="3">
    <location>
        <begin position="259"/>
        <end position="281"/>
    </location>
</feature>
<name>A0AAD7WGF6_9TELE</name>
<dbReference type="Pfam" id="PF14915">
    <property type="entry name" value="CCDC144C"/>
    <property type="match status" value="1"/>
</dbReference>
<feature type="region of interest" description="Disordered" evidence="3">
    <location>
        <begin position="480"/>
        <end position="524"/>
    </location>
</feature>
<feature type="compositionally biased region" description="Low complexity" evidence="3">
    <location>
        <begin position="98"/>
        <end position="107"/>
    </location>
</feature>